<sequence length="300" mass="33951">MHFKIACLGGSSTTRGDPVRSPRWVNRNKGVDNEVKRTILCRDRRGVTTISLDVTNGIRVGNGTESNWFATCHALVSRIAKCRVLCFAVKFSSVKIESHRIRFEGSCEFRAFDIFAIQVRPIREKKKLKLSMYLMIAVMNVIRAFKLWRMSHVCNNRVGDKDFSNGVEARHVGMVRTRSEGKKPDENEDQEIPNLREMIAAKVVKQELTKVIHSRVEAAIASRASGSRGSQGGQTRATSYKDSSTCQPSHFEGHSRWISDVEWLMSESLSMARTMESTNEITDLFLERSHFCPNYVAMNG</sequence>
<reference evidence="2" key="1">
    <citation type="submission" date="2023-03" db="EMBL/GenBank/DDBJ databases">
        <title>Chromosome-scale reference genome and RAD-based genetic map of yellow starthistle (Centaurea solstitialis) reveal putative structural variation and QTLs associated with invader traits.</title>
        <authorList>
            <person name="Reatini B."/>
            <person name="Cang F.A."/>
            <person name="Jiang Q."/>
            <person name="Mckibben M.T.W."/>
            <person name="Barker M.S."/>
            <person name="Rieseberg L.H."/>
            <person name="Dlugosch K.M."/>
        </authorList>
    </citation>
    <scope>NUCLEOTIDE SEQUENCE</scope>
    <source>
        <strain evidence="2">CAN-66</strain>
        <tissue evidence="2">Leaf</tissue>
    </source>
</reference>
<evidence type="ECO:0000256" key="1">
    <source>
        <dbReference type="SAM" id="MobiDB-lite"/>
    </source>
</evidence>
<protein>
    <submittedName>
        <fullName evidence="2">Uncharacterized protein</fullName>
    </submittedName>
</protein>
<dbReference type="EMBL" id="JARYMX010000008">
    <property type="protein sequence ID" value="KAJ9538635.1"/>
    <property type="molecule type" value="Genomic_DNA"/>
</dbReference>
<name>A0AA38S9C8_9ASTR</name>
<organism evidence="2 3">
    <name type="scientific">Centaurea solstitialis</name>
    <name type="common">yellow star-thistle</name>
    <dbReference type="NCBI Taxonomy" id="347529"/>
    <lineage>
        <taxon>Eukaryota</taxon>
        <taxon>Viridiplantae</taxon>
        <taxon>Streptophyta</taxon>
        <taxon>Embryophyta</taxon>
        <taxon>Tracheophyta</taxon>
        <taxon>Spermatophyta</taxon>
        <taxon>Magnoliopsida</taxon>
        <taxon>eudicotyledons</taxon>
        <taxon>Gunneridae</taxon>
        <taxon>Pentapetalae</taxon>
        <taxon>asterids</taxon>
        <taxon>campanulids</taxon>
        <taxon>Asterales</taxon>
        <taxon>Asteraceae</taxon>
        <taxon>Carduoideae</taxon>
        <taxon>Cardueae</taxon>
        <taxon>Centaureinae</taxon>
        <taxon>Centaurea</taxon>
    </lineage>
</organism>
<evidence type="ECO:0000313" key="3">
    <source>
        <dbReference type="Proteomes" id="UP001172457"/>
    </source>
</evidence>
<evidence type="ECO:0000313" key="2">
    <source>
        <dbReference type="EMBL" id="KAJ9538635.1"/>
    </source>
</evidence>
<accession>A0AA38S9C8</accession>
<dbReference type="AlphaFoldDB" id="A0AA38S9C8"/>
<comment type="caution">
    <text evidence="2">The sequence shown here is derived from an EMBL/GenBank/DDBJ whole genome shotgun (WGS) entry which is preliminary data.</text>
</comment>
<feature type="region of interest" description="Disordered" evidence="1">
    <location>
        <begin position="1"/>
        <end position="23"/>
    </location>
</feature>
<proteinExistence type="predicted"/>
<keyword evidence="3" id="KW-1185">Reference proteome</keyword>
<feature type="compositionally biased region" description="Polar residues" evidence="1">
    <location>
        <begin position="235"/>
        <end position="247"/>
    </location>
</feature>
<feature type="region of interest" description="Disordered" evidence="1">
    <location>
        <begin position="222"/>
        <end position="247"/>
    </location>
</feature>
<gene>
    <name evidence="2" type="ORF">OSB04_031368</name>
</gene>
<dbReference type="Proteomes" id="UP001172457">
    <property type="component" value="Chromosome 8"/>
</dbReference>